<protein>
    <submittedName>
        <fullName evidence="2">Uncharacterized protein</fullName>
    </submittedName>
</protein>
<dbReference type="EMBL" id="VSRR010118391">
    <property type="protein sequence ID" value="MPC99448.1"/>
    <property type="molecule type" value="Genomic_DNA"/>
</dbReference>
<accession>A0A5B7K2T4</accession>
<sequence length="85" mass="9242">MQGCGVGVEESATFGRSRSQSRNWSQSQSQSWSRSREMPLVNTKSNLAATSCPLHLVGDLTYCVIKLFVGTFNNSSAHSPPFTTS</sequence>
<keyword evidence="3" id="KW-1185">Reference proteome</keyword>
<dbReference type="Proteomes" id="UP000324222">
    <property type="component" value="Unassembled WGS sequence"/>
</dbReference>
<organism evidence="2 3">
    <name type="scientific">Portunus trituberculatus</name>
    <name type="common">Swimming crab</name>
    <name type="synonym">Neptunus trituberculatus</name>
    <dbReference type="NCBI Taxonomy" id="210409"/>
    <lineage>
        <taxon>Eukaryota</taxon>
        <taxon>Metazoa</taxon>
        <taxon>Ecdysozoa</taxon>
        <taxon>Arthropoda</taxon>
        <taxon>Crustacea</taxon>
        <taxon>Multicrustacea</taxon>
        <taxon>Malacostraca</taxon>
        <taxon>Eumalacostraca</taxon>
        <taxon>Eucarida</taxon>
        <taxon>Decapoda</taxon>
        <taxon>Pleocyemata</taxon>
        <taxon>Brachyura</taxon>
        <taxon>Eubrachyura</taxon>
        <taxon>Portunoidea</taxon>
        <taxon>Portunidae</taxon>
        <taxon>Portuninae</taxon>
        <taxon>Portunus</taxon>
    </lineage>
</organism>
<gene>
    <name evidence="2" type="ORF">E2C01_094861</name>
</gene>
<evidence type="ECO:0000256" key="1">
    <source>
        <dbReference type="SAM" id="MobiDB-lite"/>
    </source>
</evidence>
<reference evidence="2 3" key="1">
    <citation type="submission" date="2019-05" db="EMBL/GenBank/DDBJ databases">
        <title>Another draft genome of Portunus trituberculatus and its Hox gene families provides insights of decapod evolution.</title>
        <authorList>
            <person name="Jeong J.-H."/>
            <person name="Song I."/>
            <person name="Kim S."/>
            <person name="Choi T."/>
            <person name="Kim D."/>
            <person name="Ryu S."/>
            <person name="Kim W."/>
        </authorList>
    </citation>
    <scope>NUCLEOTIDE SEQUENCE [LARGE SCALE GENOMIC DNA]</scope>
    <source>
        <tissue evidence="2">Muscle</tissue>
    </source>
</reference>
<evidence type="ECO:0000313" key="2">
    <source>
        <dbReference type="EMBL" id="MPC99448.1"/>
    </source>
</evidence>
<evidence type="ECO:0000313" key="3">
    <source>
        <dbReference type="Proteomes" id="UP000324222"/>
    </source>
</evidence>
<comment type="caution">
    <text evidence="2">The sequence shown here is derived from an EMBL/GenBank/DDBJ whole genome shotgun (WGS) entry which is preliminary data.</text>
</comment>
<proteinExistence type="predicted"/>
<dbReference type="AlphaFoldDB" id="A0A5B7K2T4"/>
<name>A0A5B7K2T4_PORTR</name>
<feature type="region of interest" description="Disordered" evidence="1">
    <location>
        <begin position="1"/>
        <end position="37"/>
    </location>
</feature>
<feature type="compositionally biased region" description="Low complexity" evidence="1">
    <location>
        <begin position="16"/>
        <end position="33"/>
    </location>
</feature>